<name>A0A6A0A2L4_HAELA</name>
<feature type="non-terminal residue" evidence="1">
    <location>
        <position position="87"/>
    </location>
</feature>
<keyword evidence="2" id="KW-1185">Reference proteome</keyword>
<evidence type="ECO:0000313" key="2">
    <source>
        <dbReference type="Proteomes" id="UP000485058"/>
    </source>
</evidence>
<dbReference type="Proteomes" id="UP000485058">
    <property type="component" value="Unassembled WGS sequence"/>
</dbReference>
<reference evidence="1 2" key="1">
    <citation type="submission" date="2020-02" db="EMBL/GenBank/DDBJ databases">
        <title>Draft genome sequence of Haematococcus lacustris strain NIES-144.</title>
        <authorList>
            <person name="Morimoto D."/>
            <person name="Nakagawa S."/>
            <person name="Yoshida T."/>
            <person name="Sawayama S."/>
        </authorList>
    </citation>
    <scope>NUCLEOTIDE SEQUENCE [LARGE SCALE GENOMIC DNA]</scope>
    <source>
        <strain evidence="1 2">NIES-144</strain>
    </source>
</reference>
<sequence>ARSWAPYSRSRCRAHLGSRLASREVPAELAAARCWRWGCIGASHRSVSRRALFRPLSCFTWPLVSFNWASWSAISWSDSGSQTPEAA</sequence>
<organism evidence="1 2">
    <name type="scientific">Haematococcus lacustris</name>
    <name type="common">Green alga</name>
    <name type="synonym">Haematococcus pluvialis</name>
    <dbReference type="NCBI Taxonomy" id="44745"/>
    <lineage>
        <taxon>Eukaryota</taxon>
        <taxon>Viridiplantae</taxon>
        <taxon>Chlorophyta</taxon>
        <taxon>core chlorophytes</taxon>
        <taxon>Chlorophyceae</taxon>
        <taxon>CS clade</taxon>
        <taxon>Chlamydomonadales</taxon>
        <taxon>Haematococcaceae</taxon>
        <taxon>Haematococcus</taxon>
    </lineage>
</organism>
<comment type="caution">
    <text evidence="1">The sequence shown here is derived from an EMBL/GenBank/DDBJ whole genome shotgun (WGS) entry which is preliminary data.</text>
</comment>
<accession>A0A6A0A2L4</accession>
<dbReference type="AlphaFoldDB" id="A0A6A0A2L4"/>
<evidence type="ECO:0000313" key="1">
    <source>
        <dbReference type="EMBL" id="GFH26124.1"/>
    </source>
</evidence>
<feature type="non-terminal residue" evidence="1">
    <location>
        <position position="1"/>
    </location>
</feature>
<proteinExistence type="predicted"/>
<gene>
    <name evidence="1" type="ORF">HaLaN_24222</name>
</gene>
<dbReference type="EMBL" id="BLLF01003031">
    <property type="protein sequence ID" value="GFH26124.1"/>
    <property type="molecule type" value="Genomic_DNA"/>
</dbReference>
<protein>
    <submittedName>
        <fullName evidence="1">Uncharacterized protein</fullName>
    </submittedName>
</protein>